<accession>A0A914YMW1</accession>
<feature type="compositionally biased region" description="Basic residues" evidence="2">
    <location>
        <begin position="262"/>
        <end position="274"/>
    </location>
</feature>
<reference evidence="4" key="1">
    <citation type="submission" date="2022-11" db="UniProtKB">
        <authorList>
            <consortium name="WormBaseParasite"/>
        </authorList>
    </citation>
    <scope>IDENTIFICATION</scope>
</reference>
<feature type="region of interest" description="Disordered" evidence="2">
    <location>
        <begin position="57"/>
        <end position="82"/>
    </location>
</feature>
<keyword evidence="3" id="KW-1185">Reference proteome</keyword>
<feature type="compositionally biased region" description="Polar residues" evidence="2">
    <location>
        <begin position="62"/>
        <end position="71"/>
    </location>
</feature>
<name>A0A914YMW1_9BILA</name>
<evidence type="ECO:0000313" key="4">
    <source>
        <dbReference type="WBParaSite" id="PSU_v2.g20274.t1"/>
    </source>
</evidence>
<feature type="region of interest" description="Disordered" evidence="2">
    <location>
        <begin position="226"/>
        <end position="300"/>
    </location>
</feature>
<evidence type="ECO:0000256" key="1">
    <source>
        <dbReference type="SAM" id="Coils"/>
    </source>
</evidence>
<dbReference type="Proteomes" id="UP000887577">
    <property type="component" value="Unplaced"/>
</dbReference>
<proteinExistence type="predicted"/>
<sequence>MECTHANPVKMEPEEDLKDILVHDEPSSTSVADIKPIILKLQENEEELEEIDIMGTSDNEESAQMSSSNGSVGPERNGNRNKHRVSFAHPAAASSSSSIRMNPPTRVAIPANVVKSQITKKPTRTKYVKDVNKKDMTFNTQQDYNYMDDELFFKKEEIPLPFEDVRLYEHGLEQRPLGEQRYVVDAIANAFNVLQHEARRIQGQLRALNARSGRIRKQIDREEEAIARGEDPTEVPRSSKGLLEGELMMPVKPAPRPPQSSHSRRRKKIIRRRPQTSNTGAAGNNKLAGSGQHDEDGDYV</sequence>
<protein>
    <submittedName>
        <fullName evidence="4">Uncharacterized protein</fullName>
    </submittedName>
</protein>
<dbReference type="AlphaFoldDB" id="A0A914YMW1"/>
<keyword evidence="1" id="KW-0175">Coiled coil</keyword>
<evidence type="ECO:0000256" key="2">
    <source>
        <dbReference type="SAM" id="MobiDB-lite"/>
    </source>
</evidence>
<organism evidence="3 4">
    <name type="scientific">Panagrolaimus superbus</name>
    <dbReference type="NCBI Taxonomy" id="310955"/>
    <lineage>
        <taxon>Eukaryota</taxon>
        <taxon>Metazoa</taxon>
        <taxon>Ecdysozoa</taxon>
        <taxon>Nematoda</taxon>
        <taxon>Chromadorea</taxon>
        <taxon>Rhabditida</taxon>
        <taxon>Tylenchina</taxon>
        <taxon>Panagrolaimomorpha</taxon>
        <taxon>Panagrolaimoidea</taxon>
        <taxon>Panagrolaimidae</taxon>
        <taxon>Panagrolaimus</taxon>
    </lineage>
</organism>
<evidence type="ECO:0000313" key="3">
    <source>
        <dbReference type="Proteomes" id="UP000887577"/>
    </source>
</evidence>
<feature type="coiled-coil region" evidence="1">
    <location>
        <begin position="191"/>
        <end position="225"/>
    </location>
</feature>
<dbReference type="WBParaSite" id="PSU_v2.g20274.t1">
    <property type="protein sequence ID" value="PSU_v2.g20274.t1"/>
    <property type="gene ID" value="PSU_v2.g20274"/>
</dbReference>